<feature type="region of interest" description="Disordered" evidence="1">
    <location>
        <begin position="1"/>
        <end position="20"/>
    </location>
</feature>
<evidence type="ECO:0000313" key="3">
    <source>
        <dbReference type="EMBL" id="KAF5340538.1"/>
    </source>
</evidence>
<dbReference type="Gene3D" id="3.60.10.10">
    <property type="entry name" value="Endonuclease/exonuclease/phosphatase"/>
    <property type="match status" value="1"/>
</dbReference>
<feature type="region of interest" description="Disordered" evidence="1">
    <location>
        <begin position="36"/>
        <end position="70"/>
    </location>
</feature>
<feature type="compositionally biased region" description="Low complexity" evidence="1">
    <location>
        <begin position="143"/>
        <end position="154"/>
    </location>
</feature>
<dbReference type="EMBL" id="JAACJM010000174">
    <property type="protein sequence ID" value="KAF5340538.1"/>
    <property type="molecule type" value="Genomic_DNA"/>
</dbReference>
<evidence type="ECO:0008006" key="5">
    <source>
        <dbReference type="Google" id="ProtNLM"/>
    </source>
</evidence>
<dbReference type="AlphaFoldDB" id="A0A8H5CGV5"/>
<reference evidence="3 4" key="1">
    <citation type="journal article" date="2020" name="ISME J.">
        <title>Uncovering the hidden diversity of litter-decomposition mechanisms in mushroom-forming fungi.</title>
        <authorList>
            <person name="Floudas D."/>
            <person name="Bentzer J."/>
            <person name="Ahren D."/>
            <person name="Johansson T."/>
            <person name="Persson P."/>
            <person name="Tunlid A."/>
        </authorList>
    </citation>
    <scope>NUCLEOTIDE SEQUENCE [LARGE SCALE GENOMIC DNA]</scope>
    <source>
        <strain evidence="3 4">CBS 291.85</strain>
    </source>
</reference>
<keyword evidence="2" id="KW-0812">Transmembrane</keyword>
<evidence type="ECO:0000256" key="2">
    <source>
        <dbReference type="SAM" id="Phobius"/>
    </source>
</evidence>
<organism evidence="3 4">
    <name type="scientific">Tetrapyrgos nigripes</name>
    <dbReference type="NCBI Taxonomy" id="182062"/>
    <lineage>
        <taxon>Eukaryota</taxon>
        <taxon>Fungi</taxon>
        <taxon>Dikarya</taxon>
        <taxon>Basidiomycota</taxon>
        <taxon>Agaricomycotina</taxon>
        <taxon>Agaricomycetes</taxon>
        <taxon>Agaricomycetidae</taxon>
        <taxon>Agaricales</taxon>
        <taxon>Marasmiineae</taxon>
        <taxon>Marasmiaceae</taxon>
        <taxon>Tetrapyrgos</taxon>
    </lineage>
</organism>
<feature type="compositionally biased region" description="Low complexity" evidence="1">
    <location>
        <begin position="37"/>
        <end position="66"/>
    </location>
</feature>
<accession>A0A8H5CGV5</accession>
<evidence type="ECO:0000256" key="1">
    <source>
        <dbReference type="SAM" id="MobiDB-lite"/>
    </source>
</evidence>
<dbReference type="InterPro" id="IPR036691">
    <property type="entry name" value="Endo/exonu/phosph_ase_sf"/>
</dbReference>
<evidence type="ECO:0000313" key="4">
    <source>
        <dbReference type="Proteomes" id="UP000559256"/>
    </source>
</evidence>
<keyword evidence="4" id="KW-1185">Reference proteome</keyword>
<protein>
    <recommendedName>
        <fullName evidence="5">Endonuclease/exonuclease/phosphatase domain-containing protein</fullName>
    </recommendedName>
</protein>
<feature type="transmembrane region" description="Helical" evidence="2">
    <location>
        <begin position="537"/>
        <end position="559"/>
    </location>
</feature>
<comment type="caution">
    <text evidence="3">The sequence shown here is derived from an EMBL/GenBank/DDBJ whole genome shotgun (WGS) entry which is preliminary data.</text>
</comment>
<feature type="compositionally biased region" description="Basic and acidic residues" evidence="1">
    <location>
        <begin position="1"/>
        <end position="13"/>
    </location>
</feature>
<dbReference type="Proteomes" id="UP000559256">
    <property type="component" value="Unassembled WGS sequence"/>
</dbReference>
<feature type="region of interest" description="Disordered" evidence="1">
    <location>
        <begin position="93"/>
        <end position="154"/>
    </location>
</feature>
<feature type="compositionally biased region" description="Low complexity" evidence="1">
    <location>
        <begin position="118"/>
        <end position="136"/>
    </location>
</feature>
<sequence>MLLLHEDASEHFPDGASHSDALASTASSVSAPYVPHSVCSSANPSVSSLPARPVSSNVSASGTSASHACSVSPTSPSSCHHCAHSMTGQTSRSFKKAVSDAAGTQNDNAEQAEGNGNGSTSQKGSTSSTNTGNSSNLANYGTSNPFSSSSPAVSPALQQAIRNLQRDVAQLQREHAQRLCIAHHMSSATTRAAHAFMPSLTAAPMCSAPAAPPSTAATPMHAAPVAGSETPALLRRLSPESQHPYWDSYQQCRLRTLLLISRWLLCSILGVDSHPCSDLVFPWGGVATLVRSTLNARVCNDFSGPDLLTVEINSTLFMNTYVLPQCSHLDWHDWMDTDLFDFLCSKIKLTHEQGYPLIVIGDFNAHTGISRASADHPVRISLDSKAPDNHGKCLLECLGTCNTVILNGSEGVPGHHFSFTEHSNTGKNDDGETVYNSSVIDYALASYECCLFITDFSISECTDWSDHSYLTLSLILPGGSGNSHAFSSHHHRPKFNTPLVTHLNHLLDDILHTNPPSLPDQWHKIYGLASLLPSPILMVPAITLFILTLLLVPASFWVMEMSSTALNVLLESNPLSVHNSTPSFSLIGCFSSKCS</sequence>
<proteinExistence type="predicted"/>
<keyword evidence="2" id="KW-0472">Membrane</keyword>
<dbReference type="SUPFAM" id="SSF56219">
    <property type="entry name" value="DNase I-like"/>
    <property type="match status" value="1"/>
</dbReference>
<keyword evidence="2" id="KW-1133">Transmembrane helix</keyword>
<name>A0A8H5CGV5_9AGAR</name>
<gene>
    <name evidence="3" type="ORF">D9758_015818</name>
</gene>